<evidence type="ECO:0000313" key="1">
    <source>
        <dbReference type="EMBL" id="MCU9839667.1"/>
    </source>
</evidence>
<evidence type="ECO:0000313" key="2">
    <source>
        <dbReference type="Proteomes" id="UP001321014"/>
    </source>
</evidence>
<sequence length="85" mass="9334">MTNTNHETSDDYAAVVANLTDDLRVITCKGGIQWILQKRDKGSAERPWVAKGYFRTRKALMRVGAGLGAPTDKLEALPATFIPTN</sequence>
<reference evidence="1 2" key="1">
    <citation type="submission" date="2022-10" db="EMBL/GenBank/DDBJ databases">
        <title>Ruegeria sp. nov., isolated from ocean surface water.</title>
        <authorList>
            <person name="He W."/>
            <person name="Wang L."/>
            <person name="Zhang D.-F."/>
        </authorList>
    </citation>
    <scope>NUCLEOTIDE SEQUENCE [LARGE SCALE GENOMIC DNA]</scope>
    <source>
        <strain evidence="1 2">WL0004</strain>
    </source>
</reference>
<proteinExistence type="predicted"/>
<keyword evidence="2" id="KW-1185">Reference proteome</keyword>
<comment type="caution">
    <text evidence="1">The sequence shown here is derived from an EMBL/GenBank/DDBJ whole genome shotgun (WGS) entry which is preliminary data.</text>
</comment>
<gene>
    <name evidence="1" type="ORF">OEZ49_17980</name>
</gene>
<dbReference type="RefSeq" id="WP_263389596.1">
    <property type="nucleotide sequence ID" value="NZ_JAOVQN010000020.1"/>
</dbReference>
<dbReference type="Proteomes" id="UP001321014">
    <property type="component" value="Unassembled WGS sequence"/>
</dbReference>
<name>A0ABT2WWM1_9RHOB</name>
<dbReference type="EMBL" id="JAOVQN010000020">
    <property type="protein sequence ID" value="MCU9839667.1"/>
    <property type="molecule type" value="Genomic_DNA"/>
</dbReference>
<organism evidence="1 2">
    <name type="scientific">Ruegeria marisflavi</name>
    <dbReference type="NCBI Taxonomy" id="2984152"/>
    <lineage>
        <taxon>Bacteria</taxon>
        <taxon>Pseudomonadati</taxon>
        <taxon>Pseudomonadota</taxon>
        <taxon>Alphaproteobacteria</taxon>
        <taxon>Rhodobacterales</taxon>
        <taxon>Roseobacteraceae</taxon>
        <taxon>Ruegeria</taxon>
    </lineage>
</organism>
<accession>A0ABT2WWM1</accession>
<protein>
    <submittedName>
        <fullName evidence="1">Uncharacterized protein</fullName>
    </submittedName>
</protein>